<dbReference type="EMBL" id="LYXE01000200">
    <property type="protein sequence ID" value="PDV96471.1"/>
    <property type="molecule type" value="Genomic_DNA"/>
</dbReference>
<evidence type="ECO:0000313" key="1">
    <source>
        <dbReference type="EMBL" id="PDV96471.1"/>
    </source>
</evidence>
<name>A0A2H3KVU9_9CHLR</name>
<accession>A0A2H3KVU9</accession>
<dbReference type="Proteomes" id="UP000220922">
    <property type="component" value="Unassembled WGS sequence"/>
</dbReference>
<dbReference type="AlphaFoldDB" id="A0A2H3KVU9"/>
<dbReference type="RefSeq" id="WP_097655509.1">
    <property type="nucleotide sequence ID" value="NZ_LYXE01000200.1"/>
</dbReference>
<keyword evidence="2" id="KW-1185">Reference proteome</keyword>
<reference evidence="1 2" key="1">
    <citation type="submission" date="2016-05" db="EMBL/GenBank/DDBJ databases">
        <authorList>
            <person name="Lavstsen T."/>
            <person name="Jespersen J.S."/>
        </authorList>
    </citation>
    <scope>NUCLEOTIDE SEQUENCE [LARGE SCALE GENOMIC DNA]</scope>
    <source>
        <strain evidence="1 2">B7-9</strain>
    </source>
</reference>
<sequence>MVRGLVTTILLFVMLVLLTGCTGRASDAAPQLAGALTVRTPAILPAGKPLTVVAERLDAPDGLESLLLAQGSYGPLVYRARFQGGRAEFHLPGEDTRVAGLVALTARAGAAEGHADLTITPGEVVAPLTALVGPRTIIADGAHWGTAAVIPFDTHGNPVTAGTPVEFHLVRPNARTETISTTVQHLVGWERVWSATVAGRTTVIVRVGQAHGHEASLTETPGWPVRFALSAPPRGLPADGRQLVPLRTAPIVDRYGNQMLDGTLVTFVVEAPDSTLRLIPAYTINGVAEAYLQSPATPGRLTAYATLYGVKSLPLRLDFKPGLAVGTIAVRASVDQKTGIVTLEAGPLLGNLGQLVPEGTEVRFTLAGPEGWTQTFTAATEDGWARLELWLADLVPGSYQVEVTVGANVGETQFTAP</sequence>
<protein>
    <submittedName>
        <fullName evidence="1">Uncharacterized protein</fullName>
    </submittedName>
</protein>
<dbReference type="OrthoDB" id="139952at2"/>
<gene>
    <name evidence="1" type="ORF">A9Q02_07190</name>
</gene>
<comment type="caution">
    <text evidence="1">The sequence shown here is derived from an EMBL/GenBank/DDBJ whole genome shotgun (WGS) entry which is preliminary data.</text>
</comment>
<organism evidence="1 2">
    <name type="scientific">Candidatus Chloroploca asiatica</name>
    <dbReference type="NCBI Taxonomy" id="1506545"/>
    <lineage>
        <taxon>Bacteria</taxon>
        <taxon>Bacillati</taxon>
        <taxon>Chloroflexota</taxon>
        <taxon>Chloroflexia</taxon>
        <taxon>Chloroflexales</taxon>
        <taxon>Chloroflexineae</taxon>
        <taxon>Oscillochloridaceae</taxon>
        <taxon>Candidatus Chloroploca</taxon>
    </lineage>
</organism>
<evidence type="ECO:0000313" key="2">
    <source>
        <dbReference type="Proteomes" id="UP000220922"/>
    </source>
</evidence>
<dbReference type="PROSITE" id="PS51257">
    <property type="entry name" value="PROKAR_LIPOPROTEIN"/>
    <property type="match status" value="1"/>
</dbReference>
<proteinExistence type="predicted"/>